<accession>A0A4Y9ZHV7</accession>
<reference evidence="3 4" key="1">
    <citation type="submission" date="2019-02" db="EMBL/GenBank/DDBJ databases">
        <title>Genome sequencing of the rare red list fungi Hericium alpestre (H. flagellum).</title>
        <authorList>
            <person name="Buettner E."/>
            <person name="Kellner H."/>
        </authorList>
    </citation>
    <scope>NUCLEOTIDE SEQUENCE [LARGE SCALE GENOMIC DNA]</scope>
    <source>
        <strain evidence="3 4">DSM 108284</strain>
    </source>
</reference>
<feature type="region of interest" description="Disordered" evidence="1">
    <location>
        <begin position="21"/>
        <end position="49"/>
    </location>
</feature>
<evidence type="ECO:0008006" key="5">
    <source>
        <dbReference type="Google" id="ProtNLM"/>
    </source>
</evidence>
<gene>
    <name evidence="3" type="ORF">EWM64_g10674</name>
</gene>
<organism evidence="3 4">
    <name type="scientific">Hericium alpestre</name>
    <dbReference type="NCBI Taxonomy" id="135208"/>
    <lineage>
        <taxon>Eukaryota</taxon>
        <taxon>Fungi</taxon>
        <taxon>Dikarya</taxon>
        <taxon>Basidiomycota</taxon>
        <taxon>Agaricomycotina</taxon>
        <taxon>Agaricomycetes</taxon>
        <taxon>Russulales</taxon>
        <taxon>Hericiaceae</taxon>
        <taxon>Hericium</taxon>
    </lineage>
</organism>
<dbReference type="AlphaFoldDB" id="A0A4Y9ZHV7"/>
<feature type="chain" id="PRO_5021269667" description="Peptidase A1 domain-containing protein" evidence="2">
    <location>
        <begin position="19"/>
        <end position="346"/>
    </location>
</feature>
<proteinExistence type="predicted"/>
<evidence type="ECO:0000313" key="4">
    <source>
        <dbReference type="Proteomes" id="UP000298061"/>
    </source>
</evidence>
<dbReference type="STRING" id="135208.A0A4Y9ZHV7"/>
<dbReference type="EMBL" id="SFCI01002978">
    <property type="protein sequence ID" value="TFY73338.1"/>
    <property type="molecule type" value="Genomic_DNA"/>
</dbReference>
<comment type="caution">
    <text evidence="3">The sequence shown here is derived from an EMBL/GenBank/DDBJ whole genome shotgun (WGS) entry which is preliminary data.</text>
</comment>
<evidence type="ECO:0000256" key="1">
    <source>
        <dbReference type="SAM" id="MobiDB-lite"/>
    </source>
</evidence>
<dbReference type="OrthoDB" id="2310204at2759"/>
<evidence type="ECO:0000313" key="3">
    <source>
        <dbReference type="EMBL" id="TFY73338.1"/>
    </source>
</evidence>
<sequence length="346" mass="36741">MSSALCILLCTLPSLSLALSSPRNHPPSPFSRRSGRNVPPQGFYDPRDNGGAWLTQVVGTIPAGLHEPINAVISGSSDSSVLKDQQVDGGLRNYFTSFGFAGECLGQHSGNDQGADLGDGNGAKNETAVIRWDYGDPTLGTCQETIEGGNHFRYWIQDGNKADSGAIFLAVSYELPAKLQHDIIFQGYNLGRDWLVGNATAQSQIVPTPTLQNGSTFSGQTSANGYVYQTDVTYMSGFLSNGSDGINHFASVGANGTNAIDGLIAILSVTTLTKPSGASSYVLPQLWFVLGLISNFKVVNTTNASSHTWMAFGSIGALHCRHSAGRSQRIRALSTIESAQDHLEGH</sequence>
<feature type="signal peptide" evidence="2">
    <location>
        <begin position="1"/>
        <end position="18"/>
    </location>
</feature>
<name>A0A4Y9ZHV7_9AGAM</name>
<dbReference type="Proteomes" id="UP000298061">
    <property type="component" value="Unassembled WGS sequence"/>
</dbReference>
<protein>
    <recommendedName>
        <fullName evidence="5">Peptidase A1 domain-containing protein</fullName>
    </recommendedName>
</protein>
<keyword evidence="2" id="KW-0732">Signal</keyword>
<evidence type="ECO:0000256" key="2">
    <source>
        <dbReference type="SAM" id="SignalP"/>
    </source>
</evidence>
<keyword evidence="4" id="KW-1185">Reference proteome</keyword>